<evidence type="ECO:0000256" key="3">
    <source>
        <dbReference type="ARBA" id="ARBA00023004"/>
    </source>
</evidence>
<dbReference type="PANTHER" id="PTHR11228">
    <property type="entry name" value="RADICAL SAM DOMAIN PROTEIN"/>
    <property type="match status" value="1"/>
</dbReference>
<protein>
    <recommendedName>
        <fullName evidence="7">Radical SAM superfamily protein</fullName>
    </recommendedName>
</protein>
<name>A0A1V4ST08_9CLOT</name>
<accession>A0A1V4ST08</accession>
<comment type="caution">
    <text evidence="5">The sequence shown here is derived from an EMBL/GenBank/DDBJ whole genome shotgun (WGS) entry which is preliminary data.</text>
</comment>
<dbReference type="AlphaFoldDB" id="A0A1V4ST08"/>
<evidence type="ECO:0008006" key="7">
    <source>
        <dbReference type="Google" id="ProtNLM"/>
    </source>
</evidence>
<keyword evidence="2" id="KW-0479">Metal-binding</keyword>
<dbReference type="InterPro" id="IPR007197">
    <property type="entry name" value="rSAM"/>
</dbReference>
<dbReference type="SUPFAM" id="SSF102114">
    <property type="entry name" value="Radical SAM enzymes"/>
    <property type="match status" value="1"/>
</dbReference>
<dbReference type="InterPro" id="IPR013785">
    <property type="entry name" value="Aldolase_TIM"/>
</dbReference>
<proteinExistence type="predicted"/>
<dbReference type="PANTHER" id="PTHR11228:SF34">
    <property type="entry name" value="TUNGSTEN-CONTAINING ALDEHYDE FERREDOXIN OXIDOREDUCTASE COFACTOR MODIFYING PROTEIN"/>
    <property type="match status" value="1"/>
</dbReference>
<dbReference type="EMBL" id="LTAY01000081">
    <property type="protein sequence ID" value="OPX46596.1"/>
    <property type="molecule type" value="Genomic_DNA"/>
</dbReference>
<evidence type="ECO:0000256" key="4">
    <source>
        <dbReference type="ARBA" id="ARBA00023014"/>
    </source>
</evidence>
<keyword evidence="3" id="KW-0408">Iron</keyword>
<dbReference type="RefSeq" id="WP_080023999.1">
    <property type="nucleotide sequence ID" value="NZ_LTAY01000081.1"/>
</dbReference>
<evidence type="ECO:0000313" key="5">
    <source>
        <dbReference type="EMBL" id="OPX46596.1"/>
    </source>
</evidence>
<dbReference type="OrthoDB" id="1930229at2"/>
<dbReference type="SFLD" id="SFLDS00029">
    <property type="entry name" value="Radical_SAM"/>
    <property type="match status" value="1"/>
</dbReference>
<keyword evidence="1" id="KW-0949">S-adenosyl-L-methionine</keyword>
<gene>
    <name evidence="5" type="ORF">CLTHE_28170</name>
</gene>
<keyword evidence="4" id="KW-0411">Iron-sulfur</keyword>
<dbReference type="Gene3D" id="3.20.20.70">
    <property type="entry name" value="Aldolase class I"/>
    <property type="match status" value="1"/>
</dbReference>
<evidence type="ECO:0000256" key="2">
    <source>
        <dbReference type="ARBA" id="ARBA00022723"/>
    </source>
</evidence>
<evidence type="ECO:0000313" key="6">
    <source>
        <dbReference type="Proteomes" id="UP000191448"/>
    </source>
</evidence>
<dbReference type="GO" id="GO:0003824">
    <property type="term" value="F:catalytic activity"/>
    <property type="evidence" value="ECO:0007669"/>
    <property type="project" value="InterPro"/>
</dbReference>
<reference evidence="5 6" key="1">
    <citation type="submission" date="2016-02" db="EMBL/GenBank/DDBJ databases">
        <title>Genome sequence of Clostridium thermobutyricum DSM 4928.</title>
        <authorList>
            <person name="Poehlein A."/>
            <person name="Daniel R."/>
        </authorList>
    </citation>
    <scope>NUCLEOTIDE SEQUENCE [LARGE SCALE GENOMIC DNA]</scope>
    <source>
        <strain evidence="5 6">DSM 4928</strain>
    </source>
</reference>
<evidence type="ECO:0000256" key="1">
    <source>
        <dbReference type="ARBA" id="ARBA00022691"/>
    </source>
</evidence>
<dbReference type="InterPro" id="IPR058240">
    <property type="entry name" value="rSAM_sf"/>
</dbReference>
<organism evidence="5 6">
    <name type="scientific">Clostridium thermobutyricum DSM 4928</name>
    <dbReference type="NCBI Taxonomy" id="1121339"/>
    <lineage>
        <taxon>Bacteria</taxon>
        <taxon>Bacillati</taxon>
        <taxon>Bacillota</taxon>
        <taxon>Clostridia</taxon>
        <taxon>Eubacteriales</taxon>
        <taxon>Clostridiaceae</taxon>
        <taxon>Clostridium</taxon>
    </lineage>
</organism>
<sequence>MGVYFNKITSLLDMAGCPNRCKHCWIGHSPNGNLSIKDLKYMADSFSPYTDNLEIYSWFREPDFKDNYKELWDLENKLSKNTKPKRFELLSFWRINRDLDYVKWAYDIGVKKCQLTFFGLEEKTDYYIGRKGAFKELITATEILLENNIAPRWQIFVNKDNLDEILEVIKLSEKMKLKERCLKINNSFELFIHQGSCDGENEKLYDIRITSDDLYKIPKEFHSLLGIEEKILFSELLKDTSTIDLREEEPVFYVTKDFDVYPNITSINPWWYLGNLKIDGVKKVLSNYKNNNSLAQKISFEVPLCKLAEKCGNPNSTRLFSKDDYLIYLLNQYCKNL</sequence>
<dbReference type="GO" id="GO:0051536">
    <property type="term" value="F:iron-sulfur cluster binding"/>
    <property type="evidence" value="ECO:0007669"/>
    <property type="project" value="UniProtKB-KW"/>
</dbReference>
<dbReference type="InterPro" id="IPR050377">
    <property type="entry name" value="Radical_SAM_PqqE_MftC-like"/>
</dbReference>
<dbReference type="GO" id="GO:0046872">
    <property type="term" value="F:metal ion binding"/>
    <property type="evidence" value="ECO:0007669"/>
    <property type="project" value="UniProtKB-KW"/>
</dbReference>
<dbReference type="Proteomes" id="UP000191448">
    <property type="component" value="Unassembled WGS sequence"/>
</dbReference>